<name>A0A8X6MNL6_NEPPI</name>
<organism evidence="1 2">
    <name type="scientific">Nephila pilipes</name>
    <name type="common">Giant wood spider</name>
    <name type="synonym">Nephila maculata</name>
    <dbReference type="NCBI Taxonomy" id="299642"/>
    <lineage>
        <taxon>Eukaryota</taxon>
        <taxon>Metazoa</taxon>
        <taxon>Ecdysozoa</taxon>
        <taxon>Arthropoda</taxon>
        <taxon>Chelicerata</taxon>
        <taxon>Arachnida</taxon>
        <taxon>Araneae</taxon>
        <taxon>Araneomorphae</taxon>
        <taxon>Entelegynae</taxon>
        <taxon>Araneoidea</taxon>
        <taxon>Nephilidae</taxon>
        <taxon>Nephila</taxon>
    </lineage>
</organism>
<keyword evidence="2" id="KW-1185">Reference proteome</keyword>
<sequence>MVLLSTVKYAASSFLTITEPSTIYVTWLKPVMQSRKSLRHTIFISKHRQSYLDKCFSYINTAVCHWHLIMFSDETHLLASKQMTHASECQDVRTALSKGLLFWSGKLPLYLV</sequence>
<reference evidence="1" key="1">
    <citation type="submission" date="2020-08" db="EMBL/GenBank/DDBJ databases">
        <title>Multicomponent nature underlies the extraordinary mechanical properties of spider dragline silk.</title>
        <authorList>
            <person name="Kono N."/>
            <person name="Nakamura H."/>
            <person name="Mori M."/>
            <person name="Yoshida Y."/>
            <person name="Ohtoshi R."/>
            <person name="Malay A.D."/>
            <person name="Moran D.A.P."/>
            <person name="Tomita M."/>
            <person name="Numata K."/>
            <person name="Arakawa K."/>
        </authorList>
    </citation>
    <scope>NUCLEOTIDE SEQUENCE</scope>
</reference>
<protein>
    <submittedName>
        <fullName evidence="1">Uncharacterized protein</fullName>
    </submittedName>
</protein>
<dbReference type="Proteomes" id="UP000887013">
    <property type="component" value="Unassembled WGS sequence"/>
</dbReference>
<accession>A0A8X6MNL6</accession>
<evidence type="ECO:0000313" key="1">
    <source>
        <dbReference type="EMBL" id="GFS69701.1"/>
    </source>
</evidence>
<dbReference type="AlphaFoldDB" id="A0A8X6MNL6"/>
<comment type="caution">
    <text evidence="1">The sequence shown here is derived from an EMBL/GenBank/DDBJ whole genome shotgun (WGS) entry which is preliminary data.</text>
</comment>
<dbReference type="EMBL" id="BMAW01095313">
    <property type="protein sequence ID" value="GFS69701.1"/>
    <property type="molecule type" value="Genomic_DNA"/>
</dbReference>
<gene>
    <name evidence="1" type="ORF">NPIL_128951</name>
</gene>
<evidence type="ECO:0000313" key="2">
    <source>
        <dbReference type="Proteomes" id="UP000887013"/>
    </source>
</evidence>
<proteinExistence type="predicted"/>